<proteinExistence type="inferred from homology"/>
<dbReference type="RefSeq" id="WP_370891754.1">
    <property type="nucleotide sequence ID" value="NZ_JBGJLR010000006.1"/>
</dbReference>
<keyword evidence="3" id="KW-1185">Reference proteome</keyword>
<evidence type="ECO:0000256" key="1">
    <source>
        <dbReference type="ARBA" id="ARBA00006987"/>
    </source>
</evidence>
<comment type="caution">
    <text evidence="2">The sequence shown here is derived from an EMBL/GenBank/DDBJ whole genome shotgun (WGS) entry which is preliminary data.</text>
</comment>
<accession>A0ABV4IDZ8</accession>
<dbReference type="EMBL" id="JBGJLR010000006">
    <property type="protein sequence ID" value="MEZ2739391.1"/>
    <property type="molecule type" value="Genomic_DNA"/>
</dbReference>
<dbReference type="InterPro" id="IPR005064">
    <property type="entry name" value="BUG"/>
</dbReference>
<dbReference type="Proteomes" id="UP001567350">
    <property type="component" value="Unassembled WGS sequence"/>
</dbReference>
<dbReference type="Gene3D" id="3.40.190.150">
    <property type="entry name" value="Bordetella uptake gene, domain 1"/>
    <property type="match status" value="1"/>
</dbReference>
<dbReference type="Gene3D" id="3.40.190.10">
    <property type="entry name" value="Periplasmic binding protein-like II"/>
    <property type="match status" value="1"/>
</dbReference>
<protein>
    <submittedName>
        <fullName evidence="2">Tripartite tricarboxylate transporter substrate-binding protein</fullName>
    </submittedName>
</protein>
<dbReference type="InterPro" id="IPR042100">
    <property type="entry name" value="Bug_dom1"/>
</dbReference>
<evidence type="ECO:0000313" key="2">
    <source>
        <dbReference type="EMBL" id="MEZ2739391.1"/>
    </source>
</evidence>
<comment type="similarity">
    <text evidence="1">Belongs to the UPF0065 (bug) family.</text>
</comment>
<organism evidence="2 3">
    <name type="scientific">Comamonas jiangduensis</name>
    <dbReference type="NCBI Taxonomy" id="1194168"/>
    <lineage>
        <taxon>Bacteria</taxon>
        <taxon>Pseudomonadati</taxon>
        <taxon>Pseudomonadota</taxon>
        <taxon>Betaproteobacteria</taxon>
        <taxon>Burkholderiales</taxon>
        <taxon>Comamonadaceae</taxon>
        <taxon>Comamonas</taxon>
    </lineage>
</organism>
<dbReference type="Pfam" id="PF03401">
    <property type="entry name" value="TctC"/>
    <property type="match status" value="1"/>
</dbReference>
<gene>
    <name evidence="2" type="ORF">ACBP88_07915</name>
</gene>
<evidence type="ECO:0000313" key="3">
    <source>
        <dbReference type="Proteomes" id="UP001567350"/>
    </source>
</evidence>
<reference evidence="2 3" key="1">
    <citation type="submission" date="2024-08" db="EMBL/GenBank/DDBJ databases">
        <authorList>
            <person name="Feng Z."/>
            <person name="Ronholm J."/>
        </authorList>
    </citation>
    <scope>NUCLEOTIDE SEQUENCE [LARGE SCALE GENOMIC DNA]</scope>
    <source>
        <strain evidence="2 3">4-AB0-8</strain>
    </source>
</reference>
<name>A0ABV4IDZ8_9BURK</name>
<sequence>MYKKSGEHLPPSVRRLQGIIRRTALAATLLAAPVLAHSQNTVERWRLVVSPVPEARTLHTAIQQQLQQSLRQPVDMYFDNAQPPQPLQGVASQPLIVLLSEFNSFAVGKAPNSLQHLDNLTPLQVFFEMPWCLYVQDNSPLLQQSNVKDWMTQQRLQRPVRIGISARGGQSMFWLYVLSQATHSNGQSLHNIVPVEYRGAHNQEQVWRNDADMALAPCWQSTTLGQQVRLLATAQAPTRSDQPSAQTFTDLRLPPLAPSWFAAFVPKSTAPAVQAQAIEALEKAATAPAVLQAIEAAHHQPLRWSHAQSRKYIENYITTWQSVMQLLQWNAADAAITPVAARYAQVH</sequence>